<dbReference type="SUPFAM" id="SSF101233">
    <property type="entry name" value="PWI domain"/>
    <property type="match status" value="1"/>
</dbReference>
<evidence type="ECO:0000313" key="5">
    <source>
        <dbReference type="Proteomes" id="UP001054902"/>
    </source>
</evidence>
<dbReference type="InterPro" id="IPR002483">
    <property type="entry name" value="PWI_dom"/>
</dbReference>
<dbReference type="Gene3D" id="1.20.1390.10">
    <property type="entry name" value="PWI domain"/>
    <property type="match status" value="1"/>
</dbReference>
<feature type="compositionally biased region" description="Basic residues" evidence="2">
    <location>
        <begin position="358"/>
        <end position="380"/>
    </location>
</feature>
<dbReference type="InterPro" id="IPR036483">
    <property type="entry name" value="PWI_dom_sf"/>
</dbReference>
<feature type="compositionally biased region" description="Polar residues" evidence="2">
    <location>
        <begin position="200"/>
        <end position="212"/>
    </location>
</feature>
<evidence type="ECO:0000313" key="4">
    <source>
        <dbReference type="EMBL" id="GFH45495.1"/>
    </source>
</evidence>
<dbReference type="SMART" id="SM00311">
    <property type="entry name" value="PWI"/>
    <property type="match status" value="1"/>
</dbReference>
<feature type="compositionally biased region" description="Basic and acidic residues" evidence="2">
    <location>
        <begin position="345"/>
        <end position="357"/>
    </location>
</feature>
<feature type="compositionally biased region" description="Basic and acidic residues" evidence="2">
    <location>
        <begin position="215"/>
        <end position="268"/>
    </location>
</feature>
<evidence type="ECO:0000256" key="1">
    <source>
        <dbReference type="ARBA" id="ARBA00022664"/>
    </source>
</evidence>
<dbReference type="Proteomes" id="UP001054902">
    <property type="component" value="Unassembled WGS sequence"/>
</dbReference>
<feature type="compositionally biased region" description="Basic and acidic residues" evidence="2">
    <location>
        <begin position="179"/>
        <end position="192"/>
    </location>
</feature>
<feature type="compositionally biased region" description="Basic and acidic residues" evidence="2">
    <location>
        <begin position="318"/>
        <end position="332"/>
    </location>
</feature>
<dbReference type="Pfam" id="PF01480">
    <property type="entry name" value="PWI"/>
    <property type="match status" value="1"/>
</dbReference>
<dbReference type="PROSITE" id="PS51025">
    <property type="entry name" value="PWI"/>
    <property type="match status" value="1"/>
</dbReference>
<organism evidence="4 5">
    <name type="scientific">Chaetoceros tenuissimus</name>
    <dbReference type="NCBI Taxonomy" id="426638"/>
    <lineage>
        <taxon>Eukaryota</taxon>
        <taxon>Sar</taxon>
        <taxon>Stramenopiles</taxon>
        <taxon>Ochrophyta</taxon>
        <taxon>Bacillariophyta</taxon>
        <taxon>Coscinodiscophyceae</taxon>
        <taxon>Chaetocerotophycidae</taxon>
        <taxon>Chaetocerotales</taxon>
        <taxon>Chaetocerotaceae</taxon>
        <taxon>Chaetoceros</taxon>
    </lineage>
</organism>
<gene>
    <name evidence="4" type="ORF">CTEN210_01969</name>
</gene>
<keyword evidence="5" id="KW-1185">Reference proteome</keyword>
<feature type="compositionally biased region" description="Low complexity" evidence="2">
    <location>
        <begin position="333"/>
        <end position="344"/>
    </location>
</feature>
<proteinExistence type="predicted"/>
<accession>A0AAD3CIY8</accession>
<protein>
    <submittedName>
        <fullName evidence="4">Serine/arginine repetitive matrix protein 1</fullName>
    </submittedName>
</protein>
<evidence type="ECO:0000259" key="3">
    <source>
        <dbReference type="PROSITE" id="PS51025"/>
    </source>
</evidence>
<sequence length="380" mass="44830">MPTIKGTASIASNAAQNKLLRSTKFPASFSTSVDLTKVNTAVMSQWIEKQIETMLGFEDEIVASMAINLFFPKLNEDTSATASSTDVKYAKVDPRRAQLDLVGFLGDEDAAKFASQLWEMLIDAQEQPQGIPQKLIEEKKKEMNIVQVSENRQHSRPTSNNGENSRAGGRGNTHSNYSSDRRYDDYDRRRDPYSSSNRSQNQYDYHRQNNQNYSRGRDDYQGYRRRDDFDRRDYRRDRNYDSGNYRDHRDRDWRDRSRERSSHYDSYGRRRRSRSRESSRGRDRDYARDSNRGRDYSRDSSRGRDRDYSRSRSRSRGRRYDSRRSSSADSRSRHSSVSRSFSRSPSRERIRDRDRRSSRYSRSRSRSHSRKSRSSSSSRR</sequence>
<reference evidence="4 5" key="1">
    <citation type="journal article" date="2021" name="Sci. Rep.">
        <title>The genome of the diatom Chaetoceros tenuissimus carries an ancient integrated fragment of an extant virus.</title>
        <authorList>
            <person name="Hongo Y."/>
            <person name="Kimura K."/>
            <person name="Takaki Y."/>
            <person name="Yoshida Y."/>
            <person name="Baba S."/>
            <person name="Kobayashi G."/>
            <person name="Nagasaki K."/>
            <person name="Hano T."/>
            <person name="Tomaru Y."/>
        </authorList>
    </citation>
    <scope>NUCLEOTIDE SEQUENCE [LARGE SCALE GENOMIC DNA]</scope>
    <source>
        <strain evidence="4 5">NIES-3715</strain>
    </source>
</reference>
<comment type="caution">
    <text evidence="4">The sequence shown here is derived from an EMBL/GenBank/DDBJ whole genome shotgun (WGS) entry which is preliminary data.</text>
</comment>
<feature type="region of interest" description="Disordered" evidence="2">
    <location>
        <begin position="147"/>
        <end position="380"/>
    </location>
</feature>
<keyword evidence="1" id="KW-0507">mRNA processing</keyword>
<dbReference type="AlphaFoldDB" id="A0AAD3CIY8"/>
<feature type="compositionally biased region" description="Basic and acidic residues" evidence="2">
    <location>
        <begin position="275"/>
        <end position="310"/>
    </location>
</feature>
<evidence type="ECO:0000256" key="2">
    <source>
        <dbReference type="SAM" id="MobiDB-lite"/>
    </source>
</evidence>
<feature type="compositionally biased region" description="Polar residues" evidence="2">
    <location>
        <begin position="147"/>
        <end position="164"/>
    </location>
</feature>
<dbReference type="EMBL" id="BLLK01000020">
    <property type="protein sequence ID" value="GFH45495.1"/>
    <property type="molecule type" value="Genomic_DNA"/>
</dbReference>
<dbReference type="GO" id="GO:0006397">
    <property type="term" value="P:mRNA processing"/>
    <property type="evidence" value="ECO:0007669"/>
    <property type="project" value="UniProtKB-KW"/>
</dbReference>
<feature type="domain" description="PWI" evidence="3">
    <location>
        <begin position="22"/>
        <end position="138"/>
    </location>
</feature>
<name>A0AAD3CIY8_9STRA</name>